<sequence length="237" mass="26802">MKLKIGSPVSGDNFFPRPDVTARLRRALERDHISFLAPRRTGKTSVLIHLEDTAPEDHPHFRINLETCTSPSEMMAALMSALSEEKPRWRQALGKVKDSALSAIRGIETVSIAGNEIRLAKGSDWKKPAEAFLKQLTQHDGRITFLLDEFPILVDAAAKQDRDDCEAMLRWFREWRQRTADSGIRFLVTGSIGLANVVRRHNFADTVNDFDSLDLPPLTETDALKLIAASRRERRFP</sequence>
<protein>
    <recommendedName>
        <fullName evidence="3">ATP-binding protein</fullName>
    </recommendedName>
</protein>
<dbReference type="Proteomes" id="UP001320876">
    <property type="component" value="Unassembled WGS sequence"/>
</dbReference>
<reference evidence="1 2" key="1">
    <citation type="submission" date="2022-10" db="EMBL/GenBank/DDBJ databases">
        <title>Luteolibacter arcticus strain CCTCC AB 2014275, whole genome shotgun sequencing project.</title>
        <authorList>
            <person name="Zhao G."/>
            <person name="Shen L."/>
        </authorList>
    </citation>
    <scope>NUCLEOTIDE SEQUENCE [LARGE SCALE GENOMIC DNA]</scope>
    <source>
        <strain evidence="1 2">CCTCC AB 2014275</strain>
    </source>
</reference>
<comment type="caution">
    <text evidence="1">The sequence shown here is derived from an EMBL/GenBank/DDBJ whole genome shotgun (WGS) entry which is preliminary data.</text>
</comment>
<dbReference type="InterPro" id="IPR027417">
    <property type="entry name" value="P-loop_NTPase"/>
</dbReference>
<dbReference type="PANTHER" id="PTHR34301:SF8">
    <property type="entry name" value="ATPASE DOMAIN-CONTAINING PROTEIN"/>
    <property type="match status" value="1"/>
</dbReference>
<accession>A0ABT3GLY5</accession>
<keyword evidence="2" id="KW-1185">Reference proteome</keyword>
<gene>
    <name evidence="1" type="ORF">OKA05_18165</name>
</gene>
<organism evidence="1 2">
    <name type="scientific">Luteolibacter arcticus</name>
    <dbReference type="NCBI Taxonomy" id="1581411"/>
    <lineage>
        <taxon>Bacteria</taxon>
        <taxon>Pseudomonadati</taxon>
        <taxon>Verrucomicrobiota</taxon>
        <taxon>Verrucomicrobiia</taxon>
        <taxon>Verrucomicrobiales</taxon>
        <taxon>Verrucomicrobiaceae</taxon>
        <taxon>Luteolibacter</taxon>
    </lineage>
</organism>
<name>A0ABT3GLY5_9BACT</name>
<evidence type="ECO:0000313" key="1">
    <source>
        <dbReference type="EMBL" id="MCW1924497.1"/>
    </source>
</evidence>
<evidence type="ECO:0008006" key="3">
    <source>
        <dbReference type="Google" id="ProtNLM"/>
    </source>
</evidence>
<dbReference type="Gene3D" id="3.40.50.300">
    <property type="entry name" value="P-loop containing nucleotide triphosphate hydrolases"/>
    <property type="match status" value="1"/>
</dbReference>
<evidence type="ECO:0000313" key="2">
    <source>
        <dbReference type="Proteomes" id="UP001320876"/>
    </source>
</evidence>
<dbReference type="RefSeq" id="WP_264488604.1">
    <property type="nucleotide sequence ID" value="NZ_JAPDDT010000008.1"/>
</dbReference>
<proteinExistence type="predicted"/>
<dbReference type="SUPFAM" id="SSF52540">
    <property type="entry name" value="P-loop containing nucleoside triphosphate hydrolases"/>
    <property type="match status" value="1"/>
</dbReference>
<dbReference type="PANTHER" id="PTHR34301">
    <property type="entry name" value="DNA-BINDING PROTEIN-RELATED"/>
    <property type="match status" value="1"/>
</dbReference>
<dbReference type="EMBL" id="JAPDDT010000008">
    <property type="protein sequence ID" value="MCW1924497.1"/>
    <property type="molecule type" value="Genomic_DNA"/>
</dbReference>